<dbReference type="InterPro" id="IPR022496">
    <property type="entry name" value="T6A_TsaB"/>
</dbReference>
<dbReference type="Pfam" id="PF00814">
    <property type="entry name" value="TsaD"/>
    <property type="match status" value="1"/>
</dbReference>
<sequence>MKVLALDTSNQPMSVALLVDQKVIAKKTTATQLDHSVQLMPTITGLMADQQWQPEDLDRVVVAQGPGSYTGLRIAVTTAKTLAATLHIQLVGVSSLAVLAGSVQTEGTFVSPIFDARNTQLYAGLYQIKNGQPVPVIADQHTNIPDWTAQLNAAGHPVTLIGELTRYHDALSDALDVPVTFTEGDDNLPDAGVLGQLGMPLKAIDDIDSFVPQYLRLSPAEAQWAAAHPGEDHKNYVEEV</sequence>
<dbReference type="PANTHER" id="PTHR11735:SF11">
    <property type="entry name" value="TRNA THREONYLCARBAMOYLADENOSINE BIOSYNTHESIS PROTEIN TSAB"/>
    <property type="match status" value="1"/>
</dbReference>
<evidence type="ECO:0000313" key="3">
    <source>
        <dbReference type="Proteomes" id="UP000449209"/>
    </source>
</evidence>
<dbReference type="OrthoDB" id="9784166at2"/>
<accession>A0A6N9I5S1</accession>
<proteinExistence type="predicted"/>
<dbReference type="InterPro" id="IPR000905">
    <property type="entry name" value="Gcp-like_dom"/>
</dbReference>
<dbReference type="GO" id="GO:0016740">
    <property type="term" value="F:transferase activity"/>
    <property type="evidence" value="ECO:0007669"/>
    <property type="project" value="UniProtKB-KW"/>
</dbReference>
<dbReference type="RefSeq" id="WP_161004554.1">
    <property type="nucleotide sequence ID" value="NZ_WEZQ01000027.1"/>
</dbReference>
<protein>
    <submittedName>
        <fullName evidence="2">tRNA (Adenosine(37)-N6)-threonylcarbamoyltransferase complex dimerization subunit type 1 TsaB</fullName>
    </submittedName>
</protein>
<dbReference type="InterPro" id="IPR043129">
    <property type="entry name" value="ATPase_NBD"/>
</dbReference>
<dbReference type="Proteomes" id="UP000449209">
    <property type="component" value="Unassembled WGS sequence"/>
</dbReference>
<dbReference type="SUPFAM" id="SSF53067">
    <property type="entry name" value="Actin-like ATPase domain"/>
    <property type="match status" value="2"/>
</dbReference>
<dbReference type="GO" id="GO:0002949">
    <property type="term" value="P:tRNA threonylcarbamoyladenosine modification"/>
    <property type="evidence" value="ECO:0007669"/>
    <property type="project" value="InterPro"/>
</dbReference>
<dbReference type="Gene3D" id="3.30.420.40">
    <property type="match status" value="2"/>
</dbReference>
<reference evidence="2 3" key="1">
    <citation type="journal article" date="2019" name="Appl. Environ. Microbiol.">
        <title>Genetic determinants of hydroxycinnamic acid metabolism in heterofermentative lactobacilli.</title>
        <authorList>
            <person name="Gaur G."/>
            <person name="Oh J.H."/>
            <person name="Filannino P."/>
            <person name="Gobbetti M."/>
            <person name="van Pijkeren J.P."/>
            <person name="Ganzle M.G."/>
        </authorList>
    </citation>
    <scope>NUCLEOTIDE SEQUENCE [LARGE SCALE GENOMIC DNA]</scope>
    <source>
        <strain evidence="2 3">C5</strain>
    </source>
</reference>
<evidence type="ECO:0000259" key="1">
    <source>
        <dbReference type="Pfam" id="PF00814"/>
    </source>
</evidence>
<dbReference type="AlphaFoldDB" id="A0A6N9I5S1"/>
<keyword evidence="2" id="KW-0808">Transferase</keyword>
<dbReference type="CDD" id="cd24032">
    <property type="entry name" value="ASKHA_NBD_TsaB"/>
    <property type="match status" value="1"/>
</dbReference>
<comment type="caution">
    <text evidence="2">The sequence shown here is derived from an EMBL/GenBank/DDBJ whole genome shotgun (WGS) entry which is preliminary data.</text>
</comment>
<dbReference type="PANTHER" id="PTHR11735">
    <property type="entry name" value="TRNA N6-ADENOSINE THREONYLCARBAMOYLTRANSFERASE"/>
    <property type="match status" value="1"/>
</dbReference>
<gene>
    <name evidence="2" type="primary">tsaB</name>
    <name evidence="2" type="ORF">GB993_12580</name>
</gene>
<dbReference type="EMBL" id="WEZQ01000027">
    <property type="protein sequence ID" value="MYV18315.1"/>
    <property type="molecule type" value="Genomic_DNA"/>
</dbReference>
<dbReference type="NCBIfam" id="TIGR03725">
    <property type="entry name" value="T6A_YeaZ"/>
    <property type="match status" value="1"/>
</dbReference>
<evidence type="ECO:0000313" key="2">
    <source>
        <dbReference type="EMBL" id="MYV18315.1"/>
    </source>
</evidence>
<dbReference type="GO" id="GO:0005829">
    <property type="term" value="C:cytosol"/>
    <property type="evidence" value="ECO:0007669"/>
    <property type="project" value="TreeGrafter"/>
</dbReference>
<feature type="domain" description="Gcp-like" evidence="1">
    <location>
        <begin position="32"/>
        <end position="148"/>
    </location>
</feature>
<organism evidence="2 3">
    <name type="scientific">Furfurilactobacillus milii</name>
    <dbReference type="NCBI Taxonomy" id="2888272"/>
    <lineage>
        <taxon>Bacteria</taxon>
        <taxon>Bacillati</taxon>
        <taxon>Bacillota</taxon>
        <taxon>Bacilli</taxon>
        <taxon>Lactobacillales</taxon>
        <taxon>Lactobacillaceae</taxon>
        <taxon>Furfurilactobacillus</taxon>
    </lineage>
</organism>
<name>A0A6N9I5S1_9LACO</name>